<sequence>MTAVGARSTEELAGETAAPADSKALGARFSKKPPLIPGSRMRSSTTATTYVPSEPDCDRSEPDGDDAGLDEHESGDVQAESKLAKGPSFALTSKRLIFHTRIHSAVGGRPQRAR</sequence>
<proteinExistence type="predicted"/>
<organism evidence="2 3">
    <name type="scientific">Prorocentrum cordatum</name>
    <dbReference type="NCBI Taxonomy" id="2364126"/>
    <lineage>
        <taxon>Eukaryota</taxon>
        <taxon>Sar</taxon>
        <taxon>Alveolata</taxon>
        <taxon>Dinophyceae</taxon>
        <taxon>Prorocentrales</taxon>
        <taxon>Prorocentraceae</taxon>
        <taxon>Prorocentrum</taxon>
    </lineage>
</organism>
<gene>
    <name evidence="2" type="ORF">PCOR1329_LOCUS15936</name>
</gene>
<keyword evidence="3" id="KW-1185">Reference proteome</keyword>
<name>A0ABN9R103_9DINO</name>
<protein>
    <submittedName>
        <fullName evidence="2">Uncharacterized protein</fullName>
    </submittedName>
</protein>
<evidence type="ECO:0000313" key="2">
    <source>
        <dbReference type="EMBL" id="CAK0811258.1"/>
    </source>
</evidence>
<evidence type="ECO:0000313" key="3">
    <source>
        <dbReference type="Proteomes" id="UP001189429"/>
    </source>
</evidence>
<accession>A0ABN9R103</accession>
<dbReference type="EMBL" id="CAUYUJ010004860">
    <property type="protein sequence ID" value="CAK0811258.1"/>
    <property type="molecule type" value="Genomic_DNA"/>
</dbReference>
<reference evidence="2" key="1">
    <citation type="submission" date="2023-10" db="EMBL/GenBank/DDBJ databases">
        <authorList>
            <person name="Chen Y."/>
            <person name="Shah S."/>
            <person name="Dougan E. K."/>
            <person name="Thang M."/>
            <person name="Chan C."/>
        </authorList>
    </citation>
    <scope>NUCLEOTIDE SEQUENCE [LARGE SCALE GENOMIC DNA]</scope>
</reference>
<evidence type="ECO:0000256" key="1">
    <source>
        <dbReference type="SAM" id="MobiDB-lite"/>
    </source>
</evidence>
<comment type="caution">
    <text evidence="2">The sequence shown here is derived from an EMBL/GenBank/DDBJ whole genome shotgun (WGS) entry which is preliminary data.</text>
</comment>
<feature type="region of interest" description="Disordered" evidence="1">
    <location>
        <begin position="1"/>
        <end position="86"/>
    </location>
</feature>
<feature type="compositionally biased region" description="Polar residues" evidence="1">
    <location>
        <begin position="41"/>
        <end position="51"/>
    </location>
</feature>
<dbReference type="Proteomes" id="UP001189429">
    <property type="component" value="Unassembled WGS sequence"/>
</dbReference>